<gene>
    <name evidence="11" type="primary">gcvT_1</name>
    <name evidence="7" type="synonym">gcvT</name>
    <name evidence="11" type="ORF">KS4_11620</name>
</gene>
<dbReference type="Gene3D" id="3.30.70.1400">
    <property type="entry name" value="Aminomethyltransferase beta-barrel domains"/>
    <property type="match status" value="1"/>
</dbReference>
<dbReference type="GO" id="GO:0019464">
    <property type="term" value="P:glycine decarboxylation via glycine cleavage system"/>
    <property type="evidence" value="ECO:0007669"/>
    <property type="project" value="UniProtKB-UniRule"/>
</dbReference>
<evidence type="ECO:0000256" key="8">
    <source>
        <dbReference type="PIRSR" id="PIRSR006487-1"/>
    </source>
</evidence>
<dbReference type="Gene3D" id="2.40.30.110">
    <property type="entry name" value="Aminomethyltransferase beta-barrel domains"/>
    <property type="match status" value="1"/>
</dbReference>
<dbReference type="PANTHER" id="PTHR43757:SF2">
    <property type="entry name" value="AMINOMETHYLTRANSFERASE, MITOCHONDRIAL"/>
    <property type="match status" value="1"/>
</dbReference>
<evidence type="ECO:0000256" key="5">
    <source>
        <dbReference type="ARBA" id="ARBA00031395"/>
    </source>
</evidence>
<dbReference type="GO" id="GO:0005960">
    <property type="term" value="C:glycine cleavage complex"/>
    <property type="evidence" value="ECO:0007669"/>
    <property type="project" value="InterPro"/>
</dbReference>
<dbReference type="PANTHER" id="PTHR43757">
    <property type="entry name" value="AMINOMETHYLTRANSFERASE"/>
    <property type="match status" value="1"/>
</dbReference>
<dbReference type="InterPro" id="IPR013977">
    <property type="entry name" value="GcvT_C"/>
</dbReference>
<feature type="binding site" evidence="8">
    <location>
        <position position="194"/>
    </location>
    <ligand>
        <name>substrate</name>
    </ligand>
</feature>
<evidence type="ECO:0000256" key="6">
    <source>
        <dbReference type="ARBA" id="ARBA00047665"/>
    </source>
</evidence>
<evidence type="ECO:0000256" key="1">
    <source>
        <dbReference type="ARBA" id="ARBA00008609"/>
    </source>
</evidence>
<organism evidence="11 12">
    <name type="scientific">Poriferisphaera corsica</name>
    <dbReference type="NCBI Taxonomy" id="2528020"/>
    <lineage>
        <taxon>Bacteria</taxon>
        <taxon>Pseudomonadati</taxon>
        <taxon>Planctomycetota</taxon>
        <taxon>Phycisphaerae</taxon>
        <taxon>Phycisphaerales</taxon>
        <taxon>Phycisphaeraceae</taxon>
        <taxon>Poriferisphaera</taxon>
    </lineage>
</organism>
<evidence type="ECO:0000256" key="7">
    <source>
        <dbReference type="HAMAP-Rule" id="MF_00259"/>
    </source>
</evidence>
<dbReference type="Pfam" id="PF08669">
    <property type="entry name" value="GCV_T_C"/>
    <property type="match status" value="1"/>
</dbReference>
<evidence type="ECO:0000256" key="3">
    <source>
        <dbReference type="ARBA" id="ARBA00022576"/>
    </source>
</evidence>
<reference evidence="11 12" key="1">
    <citation type="submission" date="2019-02" db="EMBL/GenBank/DDBJ databases">
        <title>Deep-cultivation of Planctomycetes and their phenomic and genomic characterization uncovers novel biology.</title>
        <authorList>
            <person name="Wiegand S."/>
            <person name="Jogler M."/>
            <person name="Boedeker C."/>
            <person name="Pinto D."/>
            <person name="Vollmers J."/>
            <person name="Rivas-Marin E."/>
            <person name="Kohn T."/>
            <person name="Peeters S.H."/>
            <person name="Heuer A."/>
            <person name="Rast P."/>
            <person name="Oberbeckmann S."/>
            <person name="Bunk B."/>
            <person name="Jeske O."/>
            <person name="Meyerdierks A."/>
            <person name="Storesund J.E."/>
            <person name="Kallscheuer N."/>
            <person name="Luecker S."/>
            <person name="Lage O.M."/>
            <person name="Pohl T."/>
            <person name="Merkel B.J."/>
            <person name="Hornburger P."/>
            <person name="Mueller R.-W."/>
            <person name="Bruemmer F."/>
            <person name="Labrenz M."/>
            <person name="Spormann A.M."/>
            <person name="Op den Camp H."/>
            <person name="Overmann J."/>
            <person name="Amann R."/>
            <person name="Jetten M.S.M."/>
            <person name="Mascher T."/>
            <person name="Medema M.H."/>
            <person name="Devos D.P."/>
            <person name="Kaster A.-K."/>
            <person name="Ovreas L."/>
            <person name="Rohde M."/>
            <person name="Galperin M.Y."/>
            <person name="Jogler C."/>
        </authorList>
    </citation>
    <scope>NUCLEOTIDE SEQUENCE [LARGE SCALE GENOMIC DNA]</scope>
    <source>
        <strain evidence="11 12">KS4</strain>
    </source>
</reference>
<dbReference type="GO" id="GO:0005829">
    <property type="term" value="C:cytosol"/>
    <property type="evidence" value="ECO:0007669"/>
    <property type="project" value="TreeGrafter"/>
</dbReference>
<dbReference type="SUPFAM" id="SSF101790">
    <property type="entry name" value="Aminomethyltransferase beta-barrel domain"/>
    <property type="match status" value="1"/>
</dbReference>
<evidence type="ECO:0000313" key="12">
    <source>
        <dbReference type="Proteomes" id="UP000317369"/>
    </source>
</evidence>
<dbReference type="Gene3D" id="4.10.1250.10">
    <property type="entry name" value="Aminomethyltransferase fragment"/>
    <property type="match status" value="1"/>
</dbReference>
<sequence>MLKKTPFYKFMQDNGAKFVDFAGWEMPISFGSIIEEHNQVRNSGGLFDVSHMGRIKFSGRHARRFLERILTRRVSNMQEGQCRYAMVCNEDGGVLDDVIIYKFEDHWMLVVNASNREKLLKHFEDVKGDFVVKIDDQTESTAMVAVQGPKVMDMIGQFSKEVPSLKKYGFCQKNLLILKMTISRTGYTGEDGVEVILGANMASMAVKLLLKDKSADADVKPCGLGARDTLRMEAGMPLYGHELDEDTNPFEAGLDFAVSLDKDEDEMGEKFIGQDALKKVKEAGLQKTLIGLKVDGKRTPRQGMVVKNGVGDLGIVTSGCSSPTLGCPIAMAYVKPGSVNVGDKVTVDLGSAEIEAEVVSLPFYKTVKK</sequence>
<accession>A0A517YSC0</accession>
<dbReference type="EC" id="2.1.2.10" evidence="2 7"/>
<dbReference type="FunFam" id="4.10.1250.10:FF:000001">
    <property type="entry name" value="Aminomethyltransferase"/>
    <property type="match status" value="1"/>
</dbReference>
<dbReference type="HAMAP" id="MF_00259">
    <property type="entry name" value="GcvT"/>
    <property type="match status" value="1"/>
</dbReference>
<evidence type="ECO:0000256" key="2">
    <source>
        <dbReference type="ARBA" id="ARBA00012616"/>
    </source>
</evidence>
<dbReference type="GO" id="GO:0004047">
    <property type="term" value="F:aminomethyltransferase activity"/>
    <property type="evidence" value="ECO:0007669"/>
    <property type="project" value="UniProtKB-UniRule"/>
</dbReference>
<evidence type="ECO:0000259" key="10">
    <source>
        <dbReference type="Pfam" id="PF08669"/>
    </source>
</evidence>
<dbReference type="FunFam" id="3.30.70.1400:FF:000001">
    <property type="entry name" value="Aminomethyltransferase"/>
    <property type="match status" value="1"/>
</dbReference>
<dbReference type="NCBIfam" id="TIGR00528">
    <property type="entry name" value="gcvT"/>
    <property type="match status" value="1"/>
</dbReference>
<dbReference type="KEGG" id="pcor:KS4_11620"/>
<evidence type="ECO:0000259" key="9">
    <source>
        <dbReference type="Pfam" id="PF01571"/>
    </source>
</evidence>
<evidence type="ECO:0000313" key="11">
    <source>
        <dbReference type="EMBL" id="QDU33120.1"/>
    </source>
</evidence>
<dbReference type="PIRSF" id="PIRSF006487">
    <property type="entry name" value="GcvT"/>
    <property type="match status" value="1"/>
</dbReference>
<dbReference type="Proteomes" id="UP000317369">
    <property type="component" value="Chromosome"/>
</dbReference>
<feature type="domain" description="Aminomethyltransferase C-terminal" evidence="10">
    <location>
        <begin position="287"/>
        <end position="365"/>
    </location>
</feature>
<dbReference type="InterPro" id="IPR006222">
    <property type="entry name" value="GCVT_N"/>
</dbReference>
<dbReference type="SUPFAM" id="SSF103025">
    <property type="entry name" value="Folate-binding domain"/>
    <property type="match status" value="1"/>
</dbReference>
<feature type="domain" description="GCVT N-terminal" evidence="9">
    <location>
        <begin position="7"/>
        <end position="262"/>
    </location>
</feature>
<proteinExistence type="inferred from homology"/>
<dbReference type="Pfam" id="PF01571">
    <property type="entry name" value="GCV_T"/>
    <property type="match status" value="1"/>
</dbReference>
<dbReference type="InterPro" id="IPR027266">
    <property type="entry name" value="TrmE/GcvT-like"/>
</dbReference>
<dbReference type="EMBL" id="CP036425">
    <property type="protein sequence ID" value="QDU33120.1"/>
    <property type="molecule type" value="Genomic_DNA"/>
</dbReference>
<protein>
    <recommendedName>
        <fullName evidence="2 7">Aminomethyltransferase</fullName>
        <ecNumber evidence="2 7">2.1.2.10</ecNumber>
    </recommendedName>
    <alternativeName>
        <fullName evidence="5 7">Glycine cleavage system T protein</fullName>
    </alternativeName>
</protein>
<comment type="subunit">
    <text evidence="7">The glycine cleavage system is composed of four proteins: P, T, L and H.</text>
</comment>
<comment type="similarity">
    <text evidence="1 7">Belongs to the GcvT family.</text>
</comment>
<keyword evidence="12" id="KW-1185">Reference proteome</keyword>
<keyword evidence="3 7" id="KW-0032">Aminotransferase</keyword>
<dbReference type="NCBIfam" id="NF001567">
    <property type="entry name" value="PRK00389.1"/>
    <property type="match status" value="1"/>
</dbReference>
<keyword evidence="4 7" id="KW-0808">Transferase</keyword>
<evidence type="ECO:0000256" key="4">
    <source>
        <dbReference type="ARBA" id="ARBA00022679"/>
    </source>
</evidence>
<dbReference type="AlphaFoldDB" id="A0A517YSC0"/>
<dbReference type="InterPro" id="IPR022903">
    <property type="entry name" value="GcvT_bac"/>
</dbReference>
<comment type="catalytic activity">
    <reaction evidence="6 7">
        <text>N(6)-[(R)-S(8)-aminomethyldihydrolipoyl]-L-lysyl-[protein] + (6S)-5,6,7,8-tetrahydrofolate = N(6)-[(R)-dihydrolipoyl]-L-lysyl-[protein] + (6R)-5,10-methylene-5,6,7,8-tetrahydrofolate + NH4(+)</text>
        <dbReference type="Rhea" id="RHEA:16945"/>
        <dbReference type="Rhea" id="RHEA-COMP:10475"/>
        <dbReference type="Rhea" id="RHEA-COMP:10492"/>
        <dbReference type="ChEBI" id="CHEBI:15636"/>
        <dbReference type="ChEBI" id="CHEBI:28938"/>
        <dbReference type="ChEBI" id="CHEBI:57453"/>
        <dbReference type="ChEBI" id="CHEBI:83100"/>
        <dbReference type="ChEBI" id="CHEBI:83143"/>
        <dbReference type="EC" id="2.1.2.10"/>
    </reaction>
</comment>
<name>A0A517YSC0_9BACT</name>
<dbReference type="GO" id="GO:0008483">
    <property type="term" value="F:transaminase activity"/>
    <property type="evidence" value="ECO:0007669"/>
    <property type="project" value="UniProtKB-KW"/>
</dbReference>
<comment type="function">
    <text evidence="7">The glycine cleavage system catalyzes the degradation of glycine.</text>
</comment>
<dbReference type="InterPro" id="IPR028896">
    <property type="entry name" value="GcvT/YgfZ/DmdA"/>
</dbReference>
<dbReference type="Gene3D" id="3.30.1360.120">
    <property type="entry name" value="Probable tRNA modification gtpase trme, domain 1"/>
    <property type="match status" value="1"/>
</dbReference>
<dbReference type="InterPro" id="IPR029043">
    <property type="entry name" value="GcvT/YgfZ_C"/>
</dbReference>
<dbReference type="InterPro" id="IPR006223">
    <property type="entry name" value="GcvT"/>
</dbReference>